<dbReference type="EMBL" id="MU006752">
    <property type="protein sequence ID" value="KAF2621716.1"/>
    <property type="molecule type" value="Genomic_DNA"/>
</dbReference>
<gene>
    <name evidence="1" type="ORF">BU25DRAFT_415913</name>
</gene>
<accession>A0ACB6RIK3</accession>
<keyword evidence="2" id="KW-1185">Reference proteome</keyword>
<sequence length="424" mass="46742">MGKPKLSLQVPAEHTIQLNPAEGAPDSLLHGQLSFSNVPPQCNIQITLARVGRLERGKETTSGTASKILMSELGFMGSQKEQKRHQFDYETAEKLCGCLISPPQGGAGSKTVKCYFELPIPSYLPATAALPSVDISYAIFATCVLPNGKTSQTSQDLRVLRENAESIRLDPSRTVSFPETSFAVRASFDPPDLGSKNITIPTTLQLNGLNLPLISSMRITETRWLVPREIKWEFEETAIIITGFPDATGHLPMSTAERVLKKRKLATGKEKLKLKYPFTRPGNTYIRMLPDNTGMEISFNVTALKDISLGDSTALSVAGGHIMHTVLSSEAPIDPSLPQKRFAVYLEYKLHVWLRIGEDVFDEASGDLVNRKMDEMAYTVLCPLTTQQAMDGQHNGQDEEPAPMIPPCYDGVWEQPPPDYSTYS</sequence>
<comment type="caution">
    <text evidence="1">The sequence shown here is derived from an EMBL/GenBank/DDBJ whole genome shotgun (WGS) entry which is preliminary data.</text>
</comment>
<dbReference type="Proteomes" id="UP000799754">
    <property type="component" value="Unassembled WGS sequence"/>
</dbReference>
<reference evidence="1" key="1">
    <citation type="journal article" date="2020" name="Stud. Mycol.">
        <title>101 Dothideomycetes genomes: a test case for predicting lifestyles and emergence of pathogens.</title>
        <authorList>
            <person name="Haridas S."/>
            <person name="Albert R."/>
            <person name="Binder M."/>
            <person name="Bloem J."/>
            <person name="Labutti K."/>
            <person name="Salamov A."/>
            <person name="Andreopoulos B."/>
            <person name="Baker S."/>
            <person name="Barry K."/>
            <person name="Bills G."/>
            <person name="Bluhm B."/>
            <person name="Cannon C."/>
            <person name="Castanera R."/>
            <person name="Culley D."/>
            <person name="Daum C."/>
            <person name="Ezra D."/>
            <person name="Gonzalez J."/>
            <person name="Henrissat B."/>
            <person name="Kuo A."/>
            <person name="Liang C."/>
            <person name="Lipzen A."/>
            <person name="Lutzoni F."/>
            <person name="Magnuson J."/>
            <person name="Mondo S."/>
            <person name="Nolan M."/>
            <person name="Ohm R."/>
            <person name="Pangilinan J."/>
            <person name="Park H.-J."/>
            <person name="Ramirez L."/>
            <person name="Alfaro M."/>
            <person name="Sun H."/>
            <person name="Tritt A."/>
            <person name="Yoshinaga Y."/>
            <person name="Zwiers L.-H."/>
            <person name="Turgeon B."/>
            <person name="Goodwin S."/>
            <person name="Spatafora J."/>
            <person name="Crous P."/>
            <person name="Grigoriev I."/>
        </authorList>
    </citation>
    <scope>NUCLEOTIDE SEQUENCE</scope>
    <source>
        <strain evidence="1">CBS 525.71</strain>
    </source>
</reference>
<name>A0ACB6RIK3_9PLEO</name>
<organism evidence="1 2">
    <name type="scientific">Macroventuria anomochaeta</name>
    <dbReference type="NCBI Taxonomy" id="301207"/>
    <lineage>
        <taxon>Eukaryota</taxon>
        <taxon>Fungi</taxon>
        <taxon>Dikarya</taxon>
        <taxon>Ascomycota</taxon>
        <taxon>Pezizomycotina</taxon>
        <taxon>Dothideomycetes</taxon>
        <taxon>Pleosporomycetidae</taxon>
        <taxon>Pleosporales</taxon>
        <taxon>Pleosporineae</taxon>
        <taxon>Didymellaceae</taxon>
        <taxon>Macroventuria</taxon>
    </lineage>
</organism>
<protein>
    <submittedName>
        <fullName evidence="1">Uncharacterized protein</fullName>
    </submittedName>
</protein>
<evidence type="ECO:0000313" key="2">
    <source>
        <dbReference type="Proteomes" id="UP000799754"/>
    </source>
</evidence>
<evidence type="ECO:0000313" key="1">
    <source>
        <dbReference type="EMBL" id="KAF2621716.1"/>
    </source>
</evidence>
<proteinExistence type="predicted"/>